<dbReference type="GO" id="GO:0030288">
    <property type="term" value="C:outer membrane-bounded periplasmic space"/>
    <property type="evidence" value="ECO:0007669"/>
    <property type="project" value="TreeGrafter"/>
</dbReference>
<comment type="subcellular location">
    <subcellularLocation>
        <location evidence="1 10">Periplasm</location>
    </subcellularLocation>
</comment>
<evidence type="ECO:0000313" key="12">
    <source>
        <dbReference type="Proteomes" id="UP000321248"/>
    </source>
</evidence>
<proteinExistence type="inferred from homology"/>
<evidence type="ECO:0000256" key="8">
    <source>
        <dbReference type="ARBA" id="ARBA00022927"/>
    </source>
</evidence>
<dbReference type="SUPFAM" id="SSF89392">
    <property type="entry name" value="Prokaryotic lipoproteins and lipoprotein localization factors"/>
    <property type="match status" value="1"/>
</dbReference>
<dbReference type="GO" id="GO:0042953">
    <property type="term" value="P:lipoprotein transport"/>
    <property type="evidence" value="ECO:0007669"/>
    <property type="project" value="InterPro"/>
</dbReference>
<feature type="signal peptide" evidence="10">
    <location>
        <begin position="1"/>
        <end position="23"/>
    </location>
</feature>
<dbReference type="PANTHER" id="PTHR35869">
    <property type="entry name" value="OUTER-MEMBRANE LIPOPROTEIN CARRIER PROTEIN"/>
    <property type="match status" value="1"/>
</dbReference>
<reference evidence="11 12" key="1">
    <citation type="submission" date="2019-08" db="EMBL/GenBank/DDBJ databases">
        <authorList>
            <person name="Karlyshev A.V."/>
        </authorList>
    </citation>
    <scope>NUCLEOTIDE SEQUENCE [LARGE SCALE GENOMIC DNA]</scope>
    <source>
        <strain evidence="11 12">Alg18-2.2</strain>
    </source>
</reference>
<dbReference type="AlphaFoldDB" id="A0A5C8KXX2"/>
<dbReference type="InterPro" id="IPR029046">
    <property type="entry name" value="LolA/LolB/LppX"/>
</dbReference>
<evidence type="ECO:0000256" key="1">
    <source>
        <dbReference type="ARBA" id="ARBA00004418"/>
    </source>
</evidence>
<keyword evidence="12" id="KW-1185">Reference proteome</keyword>
<accession>A0A5C8KXX2</accession>
<sequence length="220" mass="24463" precursor="true">MRRVIALATPLLLLGLVAPQAQADDARAAFDRFSQDLRGLDGSFEQRVYDANGHLSEHSTGTIALRTPRQFRWEYLDPFPQLIVADGNHVWIYDPDLEQVNVRIQSHEEQSSPLAVLIDPDELERQFTVSRGGDEDGLDWMVLTPRGEDAQFDQARLAFDGAGALARMELDDSLGQKTRVTFSGWERNPDFAADHFSFEPPAGVDVVGAMAEAAEVTPIR</sequence>
<dbReference type="PANTHER" id="PTHR35869:SF1">
    <property type="entry name" value="OUTER-MEMBRANE LIPOPROTEIN CARRIER PROTEIN"/>
    <property type="match status" value="1"/>
</dbReference>
<evidence type="ECO:0000256" key="10">
    <source>
        <dbReference type="HAMAP-Rule" id="MF_00240"/>
    </source>
</evidence>
<feature type="chain" id="PRO_5023473740" description="Outer-membrane lipoprotein carrier protein" evidence="10">
    <location>
        <begin position="24"/>
        <end position="220"/>
    </location>
</feature>
<dbReference type="OrthoDB" id="9787361at2"/>
<keyword evidence="8 10" id="KW-0653">Protein transport</keyword>
<evidence type="ECO:0000313" key="11">
    <source>
        <dbReference type="EMBL" id="TXK64443.1"/>
    </source>
</evidence>
<comment type="subunit">
    <text evidence="3 10">Monomer.</text>
</comment>
<comment type="similarity">
    <text evidence="2 10">Belongs to the LolA family.</text>
</comment>
<evidence type="ECO:0000256" key="2">
    <source>
        <dbReference type="ARBA" id="ARBA00007615"/>
    </source>
</evidence>
<dbReference type="CDD" id="cd16325">
    <property type="entry name" value="LolA"/>
    <property type="match status" value="1"/>
</dbReference>
<dbReference type="Pfam" id="PF03548">
    <property type="entry name" value="LolA"/>
    <property type="match status" value="1"/>
</dbReference>
<evidence type="ECO:0000256" key="6">
    <source>
        <dbReference type="ARBA" id="ARBA00022729"/>
    </source>
</evidence>
<dbReference type="RefSeq" id="WP_147891255.1">
    <property type="nucleotide sequence ID" value="NZ_VRTS01000003.1"/>
</dbReference>
<dbReference type="Gene3D" id="2.50.20.10">
    <property type="entry name" value="Lipoprotein localisation LolA/LolB/LppX"/>
    <property type="match status" value="1"/>
</dbReference>
<organism evidence="11 12">
    <name type="scientific">Alkalisalibacterium limincola</name>
    <dbReference type="NCBI Taxonomy" id="2699169"/>
    <lineage>
        <taxon>Bacteria</taxon>
        <taxon>Pseudomonadati</taxon>
        <taxon>Pseudomonadota</taxon>
        <taxon>Gammaproteobacteria</taxon>
        <taxon>Lysobacterales</taxon>
        <taxon>Lysobacteraceae</taxon>
        <taxon>Alkalisalibacterium</taxon>
    </lineage>
</organism>
<keyword evidence="7 10" id="KW-0574">Periplasm</keyword>
<keyword evidence="6 10" id="KW-0732">Signal</keyword>
<comment type="function">
    <text evidence="10">Participates in the translocation of lipoproteins from the inner membrane to the outer membrane. Only forms a complex with a lipoprotein if the residue after the N-terminal Cys is not an aspartate (The Asp acts as a targeting signal to indicate that the lipoprotein should stay in the inner membrane).</text>
</comment>
<keyword evidence="5 10" id="KW-0813">Transport</keyword>
<gene>
    <name evidence="10 11" type="primary">lolA</name>
    <name evidence="11" type="ORF">FU658_06000</name>
</gene>
<protein>
    <recommendedName>
        <fullName evidence="4 10">Outer-membrane lipoprotein carrier protein</fullName>
    </recommendedName>
</protein>
<dbReference type="HAMAP" id="MF_00240">
    <property type="entry name" value="LolA"/>
    <property type="match status" value="1"/>
</dbReference>
<dbReference type="EMBL" id="VRTS01000003">
    <property type="protein sequence ID" value="TXK64443.1"/>
    <property type="molecule type" value="Genomic_DNA"/>
</dbReference>
<name>A0A5C8KXX2_9GAMM</name>
<keyword evidence="9 10" id="KW-0143">Chaperone</keyword>
<evidence type="ECO:0000256" key="7">
    <source>
        <dbReference type="ARBA" id="ARBA00022764"/>
    </source>
</evidence>
<evidence type="ECO:0000256" key="4">
    <source>
        <dbReference type="ARBA" id="ARBA00014035"/>
    </source>
</evidence>
<comment type="caution">
    <text evidence="11">The sequence shown here is derived from an EMBL/GenBank/DDBJ whole genome shotgun (WGS) entry which is preliminary data.</text>
</comment>
<dbReference type="GO" id="GO:0044874">
    <property type="term" value="P:lipoprotein localization to outer membrane"/>
    <property type="evidence" value="ECO:0007669"/>
    <property type="project" value="UniProtKB-UniRule"/>
</dbReference>
<evidence type="ECO:0000256" key="9">
    <source>
        <dbReference type="ARBA" id="ARBA00023186"/>
    </source>
</evidence>
<evidence type="ECO:0000256" key="5">
    <source>
        <dbReference type="ARBA" id="ARBA00022448"/>
    </source>
</evidence>
<dbReference type="InterPro" id="IPR018323">
    <property type="entry name" value="OM_lipoprot_carrier_LolA_Pbac"/>
</dbReference>
<dbReference type="InterPro" id="IPR004564">
    <property type="entry name" value="OM_lipoprot_carrier_LolA-like"/>
</dbReference>
<dbReference type="NCBIfam" id="TIGR00547">
    <property type="entry name" value="lolA"/>
    <property type="match status" value="1"/>
</dbReference>
<keyword evidence="11" id="KW-0449">Lipoprotein</keyword>
<dbReference type="Proteomes" id="UP000321248">
    <property type="component" value="Unassembled WGS sequence"/>
</dbReference>
<evidence type="ECO:0000256" key="3">
    <source>
        <dbReference type="ARBA" id="ARBA00011245"/>
    </source>
</evidence>